<feature type="transmembrane region" description="Helical" evidence="1">
    <location>
        <begin position="38"/>
        <end position="58"/>
    </location>
</feature>
<reference evidence="2 3" key="1">
    <citation type="submission" date="2009-02" db="EMBL/GenBank/DDBJ databases">
        <authorList>
            <person name="Fulton L."/>
            <person name="Clifton S."/>
            <person name="Fulton B."/>
            <person name="Xu J."/>
            <person name="Minx P."/>
            <person name="Pepin K.H."/>
            <person name="Johnson M."/>
            <person name="Bhonagiri V."/>
            <person name="Nash W.E."/>
            <person name="Mardis E.R."/>
            <person name="Wilson R.K."/>
        </authorList>
    </citation>
    <scope>NUCLEOTIDE SEQUENCE [LARGE SCALE GENOMIC DNA]</scope>
    <source>
        <strain evidence="2 3">ATCC 27758</strain>
    </source>
</reference>
<dbReference type="GO" id="GO:0005886">
    <property type="term" value="C:plasma membrane"/>
    <property type="evidence" value="ECO:0007669"/>
    <property type="project" value="TreeGrafter"/>
</dbReference>
<dbReference type="Proteomes" id="UP000003793">
    <property type="component" value="Unassembled WGS sequence"/>
</dbReference>
<organism evidence="2 3">
    <name type="scientific">Coprococcus comes ATCC 27758</name>
    <dbReference type="NCBI Taxonomy" id="470146"/>
    <lineage>
        <taxon>Bacteria</taxon>
        <taxon>Bacillati</taxon>
        <taxon>Bacillota</taxon>
        <taxon>Clostridia</taxon>
        <taxon>Lachnospirales</taxon>
        <taxon>Lachnospiraceae</taxon>
        <taxon>Coprococcus</taxon>
    </lineage>
</organism>
<dbReference type="PANTHER" id="PTHR30354:SF25">
    <property type="entry name" value="INNER MEMBRANE PERMEASE YGBN"/>
    <property type="match status" value="1"/>
</dbReference>
<keyword evidence="1" id="KW-1133">Transmembrane helix</keyword>
<evidence type="ECO:0000313" key="3">
    <source>
        <dbReference type="Proteomes" id="UP000003793"/>
    </source>
</evidence>
<dbReference type="AlphaFoldDB" id="C0BAD5"/>
<name>C0BAD5_9FIRM</name>
<dbReference type="HOGENOM" id="CLU_159238_1_0_9"/>
<sequence>MKISETVFAADPTRLLIAAAAGIVLLLLLIIKFKFHPVLSLLISALLIGLGAGMPVPTLVNTVEKGAGETLQGIVLLIGLGSLFGGILEVSGGAQCVAQTLVNRFGEKKQGLPLELPDL</sequence>
<dbReference type="InterPro" id="IPR003474">
    <property type="entry name" value="Glcn_transporter"/>
</dbReference>
<keyword evidence="1" id="KW-0472">Membrane</keyword>
<accession>C0BAD5</accession>
<dbReference type="GO" id="GO:0015128">
    <property type="term" value="F:gluconate transmembrane transporter activity"/>
    <property type="evidence" value="ECO:0007669"/>
    <property type="project" value="InterPro"/>
</dbReference>
<dbReference type="PANTHER" id="PTHR30354">
    <property type="entry name" value="GNT FAMILY GLUCONATE TRANSPORTER"/>
    <property type="match status" value="1"/>
</dbReference>
<gene>
    <name evidence="2" type="ORF">COPCOM_02036</name>
</gene>
<evidence type="ECO:0000256" key="1">
    <source>
        <dbReference type="SAM" id="Phobius"/>
    </source>
</evidence>
<comment type="caution">
    <text evidence="2">The sequence shown here is derived from an EMBL/GenBank/DDBJ whole genome shotgun (WGS) entry which is preliminary data.</text>
</comment>
<dbReference type="Pfam" id="PF02447">
    <property type="entry name" value="GntP_permease"/>
    <property type="match status" value="1"/>
</dbReference>
<reference evidence="2 3" key="2">
    <citation type="submission" date="2009-03" db="EMBL/GenBank/DDBJ databases">
        <title>Draft genome sequence of Coprococcus comes (ATCC 27758).</title>
        <authorList>
            <person name="Sudarsanam P."/>
            <person name="Ley R."/>
            <person name="Guruge J."/>
            <person name="Turnbaugh P.J."/>
            <person name="Mahowald M."/>
            <person name="Liep D."/>
            <person name="Gordon J."/>
        </authorList>
    </citation>
    <scope>NUCLEOTIDE SEQUENCE [LARGE SCALE GENOMIC DNA]</scope>
    <source>
        <strain evidence="2 3">ATCC 27758</strain>
    </source>
</reference>
<feature type="transmembrane region" description="Helical" evidence="1">
    <location>
        <begin position="12"/>
        <end position="31"/>
    </location>
</feature>
<protein>
    <submittedName>
        <fullName evidence="2">Uncharacterized protein</fullName>
    </submittedName>
</protein>
<keyword evidence="1" id="KW-0812">Transmembrane</keyword>
<dbReference type="EMBL" id="ABVR01000041">
    <property type="protein sequence ID" value="EEG89059.1"/>
    <property type="molecule type" value="Genomic_DNA"/>
</dbReference>
<proteinExistence type="predicted"/>
<evidence type="ECO:0000313" key="2">
    <source>
        <dbReference type="EMBL" id="EEG89059.1"/>
    </source>
</evidence>
<feature type="transmembrane region" description="Helical" evidence="1">
    <location>
        <begin position="70"/>
        <end position="88"/>
    </location>
</feature>